<protein>
    <recommendedName>
        <fullName evidence="1">SET domain-containing protein</fullName>
    </recommendedName>
</protein>
<sequence length="163" mass="18164">MAAVDDGDKEVVHLPELGCLELRSHPLRGRGVFTRNPISKGTLVHISPVLVFGREEYRDYGKHTCLDHYTYCWRGGQYALALGLGSMFNHEPSGSENVGFVRDMDRALIKYVALRDITAGEELCICYGPNVWFEVVTDNSSSKSATAESPPETPLDFLHSFQL</sequence>
<evidence type="ECO:0000313" key="2">
    <source>
        <dbReference type="EMBL" id="KAJ2847811.1"/>
    </source>
</evidence>
<dbReference type="AlphaFoldDB" id="A0A9W8I7C0"/>
<keyword evidence="3" id="KW-1185">Reference proteome</keyword>
<dbReference type="Gene3D" id="2.170.270.10">
    <property type="entry name" value="SET domain"/>
    <property type="match status" value="1"/>
</dbReference>
<dbReference type="InterPro" id="IPR046341">
    <property type="entry name" value="SET_dom_sf"/>
</dbReference>
<evidence type="ECO:0000313" key="3">
    <source>
        <dbReference type="Proteomes" id="UP001139887"/>
    </source>
</evidence>
<dbReference type="CDD" id="cd10540">
    <property type="entry name" value="SET_SpSet7-like"/>
    <property type="match status" value="1"/>
</dbReference>
<gene>
    <name evidence="2" type="ORF">IWW36_003659</name>
</gene>
<feature type="domain" description="SET" evidence="1">
    <location>
        <begin position="18"/>
        <end position="128"/>
    </location>
</feature>
<accession>A0A9W8I7C0</accession>
<dbReference type="OrthoDB" id="3180714at2759"/>
<reference evidence="2" key="1">
    <citation type="submission" date="2022-07" db="EMBL/GenBank/DDBJ databases">
        <title>Phylogenomic reconstructions and comparative analyses of Kickxellomycotina fungi.</title>
        <authorList>
            <person name="Reynolds N.K."/>
            <person name="Stajich J.E."/>
            <person name="Barry K."/>
            <person name="Grigoriev I.V."/>
            <person name="Crous P."/>
            <person name="Smith M.E."/>
        </authorList>
    </citation>
    <scope>NUCLEOTIDE SEQUENCE</scope>
    <source>
        <strain evidence="2">NRRL 1566</strain>
    </source>
</reference>
<dbReference type="Pfam" id="PF00856">
    <property type="entry name" value="SET"/>
    <property type="match status" value="1"/>
</dbReference>
<dbReference type="InterPro" id="IPR001214">
    <property type="entry name" value="SET_dom"/>
</dbReference>
<comment type="caution">
    <text evidence="2">The sequence shown here is derived from an EMBL/GenBank/DDBJ whole genome shotgun (WGS) entry which is preliminary data.</text>
</comment>
<proteinExistence type="predicted"/>
<name>A0A9W8I7C0_9FUNG</name>
<organism evidence="2 3">
    <name type="scientific">Coemansia brasiliensis</name>
    <dbReference type="NCBI Taxonomy" id="2650707"/>
    <lineage>
        <taxon>Eukaryota</taxon>
        <taxon>Fungi</taxon>
        <taxon>Fungi incertae sedis</taxon>
        <taxon>Zoopagomycota</taxon>
        <taxon>Kickxellomycotina</taxon>
        <taxon>Kickxellomycetes</taxon>
        <taxon>Kickxellales</taxon>
        <taxon>Kickxellaceae</taxon>
        <taxon>Coemansia</taxon>
    </lineage>
</organism>
<dbReference type="SUPFAM" id="SSF82199">
    <property type="entry name" value="SET domain"/>
    <property type="match status" value="1"/>
</dbReference>
<dbReference type="SMART" id="SM00317">
    <property type="entry name" value="SET"/>
    <property type="match status" value="1"/>
</dbReference>
<dbReference type="EMBL" id="JANBUW010000256">
    <property type="protein sequence ID" value="KAJ2847811.1"/>
    <property type="molecule type" value="Genomic_DNA"/>
</dbReference>
<dbReference type="Proteomes" id="UP001139887">
    <property type="component" value="Unassembled WGS sequence"/>
</dbReference>
<evidence type="ECO:0000259" key="1">
    <source>
        <dbReference type="PROSITE" id="PS50280"/>
    </source>
</evidence>
<dbReference type="PROSITE" id="PS50280">
    <property type="entry name" value="SET"/>
    <property type="match status" value="1"/>
</dbReference>